<dbReference type="OrthoDB" id="1550290at2"/>
<feature type="transmembrane region" description="Helical" evidence="10">
    <location>
        <begin position="369"/>
        <end position="387"/>
    </location>
</feature>
<name>X0PSI0_9LACO</name>
<keyword evidence="2 8" id="KW-0813">Transport</keyword>
<keyword evidence="3 8" id="KW-1003">Cell membrane</keyword>
<reference evidence="12 13" key="1">
    <citation type="journal article" date="2015" name="Genome Announc.">
        <title>Expanding the biotechnology potential of lactobacilli through comparative genomics of 213 strains and associated genera.</title>
        <authorList>
            <person name="Sun Z."/>
            <person name="Harris H.M."/>
            <person name="McCann A."/>
            <person name="Guo C."/>
            <person name="Argimon S."/>
            <person name="Zhang W."/>
            <person name="Yang X."/>
            <person name="Jeffery I.B."/>
            <person name="Cooney J.C."/>
            <person name="Kagawa T.F."/>
            <person name="Liu W."/>
            <person name="Song Y."/>
            <person name="Salvetti E."/>
            <person name="Wrobel A."/>
            <person name="Rasinkangas P."/>
            <person name="Parkhill J."/>
            <person name="Rea M.C."/>
            <person name="O'Sullivan O."/>
            <person name="Ritari J."/>
            <person name="Douillard F.P."/>
            <person name="Paul Ross R."/>
            <person name="Yang R."/>
            <person name="Briner A.E."/>
            <person name="Felis G.E."/>
            <person name="de Vos W.M."/>
            <person name="Barrangou R."/>
            <person name="Klaenhammer T.R."/>
            <person name="Caufield P.W."/>
            <person name="Cui Y."/>
            <person name="Zhang H."/>
            <person name="O'Toole P.W."/>
        </authorList>
    </citation>
    <scope>NUCLEOTIDE SEQUENCE [LARGE SCALE GENOMIC DNA]</scope>
    <source>
        <strain evidence="12 13">DSM 18527</strain>
    </source>
</reference>
<evidence type="ECO:0000259" key="11">
    <source>
        <dbReference type="PROSITE" id="PS51105"/>
    </source>
</evidence>
<keyword evidence="13" id="KW-1185">Reference proteome</keyword>
<dbReference type="GO" id="GO:0008982">
    <property type="term" value="F:protein-N(PI)-phosphohistidine-sugar phosphotransferase activity"/>
    <property type="evidence" value="ECO:0007669"/>
    <property type="project" value="UniProtKB-UniRule"/>
</dbReference>
<accession>X0PSI0</accession>
<feature type="transmembrane region" description="Helical" evidence="10">
    <location>
        <begin position="285"/>
        <end position="305"/>
    </location>
</feature>
<feature type="transmembrane region" description="Helical" evidence="10">
    <location>
        <begin position="393"/>
        <end position="412"/>
    </location>
</feature>
<dbReference type="NCBIfam" id="TIGR00410">
    <property type="entry name" value="lacE"/>
    <property type="match status" value="1"/>
</dbReference>
<evidence type="ECO:0000313" key="13">
    <source>
        <dbReference type="Proteomes" id="UP000051236"/>
    </source>
</evidence>
<feature type="transmembrane region" description="Helical" evidence="10">
    <location>
        <begin position="28"/>
        <end position="51"/>
    </location>
</feature>
<dbReference type="PANTHER" id="PTHR33989:SF4">
    <property type="entry name" value="PTS SYSTEM N,N'-DIACETYLCHITOBIOSE-SPECIFIC EIIC COMPONENT"/>
    <property type="match status" value="1"/>
</dbReference>
<dbReference type="InterPro" id="IPR051088">
    <property type="entry name" value="PTS_Sugar-EIIC/EIIB"/>
</dbReference>
<sequence length="450" mass="48659">MALNSDKITESMAKVAGNRYLTAIRDGMAVIIPVAIVGSFFTLISQLPFAWWTKLIKPLASALATPVSFSIGFMSIYACFAIASHLAATYKIDRTSSGVVAVMVFLTLAIQPGTLTPKLAKLAHITAGSVFPAQNFGAYGLFTCMLSAIGTVEIIRFCRARNWVIKMPKGVPTAVSASFVALIPAAIVIILAWVIREALHFDVNQFLLTVLSPLGHFGKDNFPSVIAPILLNSVFWLFGVHGSAIATPIFWPYWYPNLNANMAAVAHGATAATAPHYMTEQFFQWFVYIGGAGATLALCILLTFFSKSAMGKMMGKVTIIPGLFNINEPIIFGLPLVLNPYFAIPFILAPLAMGVITWLATIMHLVNRTIALVPWTLPGPIGAFMATGFDWRAIILALFNIGVAIVIYWPFFKAWDRNQLKQEQQAAAADAKNSNSAAANTTIDTTSATN</sequence>
<evidence type="ECO:0000256" key="8">
    <source>
        <dbReference type="PIRNR" id="PIRNR006351"/>
    </source>
</evidence>
<keyword evidence="5 10" id="KW-0812">Transmembrane</keyword>
<dbReference type="GO" id="GO:1902815">
    <property type="term" value="P:N,N'-diacetylchitobiose import"/>
    <property type="evidence" value="ECO:0007669"/>
    <property type="project" value="TreeGrafter"/>
</dbReference>
<organism evidence="12 13">
    <name type="scientific">Agrilactobacillus composti DSM 18527 = JCM 14202</name>
    <dbReference type="NCBI Taxonomy" id="1423734"/>
    <lineage>
        <taxon>Bacteria</taxon>
        <taxon>Bacillati</taxon>
        <taxon>Bacillota</taxon>
        <taxon>Bacilli</taxon>
        <taxon>Lactobacillales</taxon>
        <taxon>Lactobacillaceae</taxon>
        <taxon>Agrilactobacillus</taxon>
    </lineage>
</organism>
<evidence type="ECO:0000256" key="6">
    <source>
        <dbReference type="ARBA" id="ARBA00022989"/>
    </source>
</evidence>
<protein>
    <recommendedName>
        <fullName evidence="8">Permease IIC component</fullName>
    </recommendedName>
</protein>
<dbReference type="eggNOG" id="COG1455">
    <property type="taxonomic scope" value="Bacteria"/>
</dbReference>
<comment type="function">
    <text evidence="8">The phosphoenolpyruvate-dependent sugar phosphotransferase system (PTS), a major carbohydrate active -transport system, catalyzes the phosphorylation of incoming sugar substrates concomitant with their translocation across the cell membrane.</text>
</comment>
<evidence type="ECO:0000313" key="12">
    <source>
        <dbReference type="EMBL" id="KRM30937.1"/>
    </source>
</evidence>
<keyword evidence="4 8" id="KW-0762">Sugar transport</keyword>
<dbReference type="Proteomes" id="UP000051236">
    <property type="component" value="Unassembled WGS sequence"/>
</dbReference>
<evidence type="ECO:0000256" key="10">
    <source>
        <dbReference type="SAM" id="Phobius"/>
    </source>
</evidence>
<dbReference type="GO" id="GO:0005886">
    <property type="term" value="C:plasma membrane"/>
    <property type="evidence" value="ECO:0007669"/>
    <property type="project" value="UniProtKB-SubCell"/>
</dbReference>
<comment type="subcellular location">
    <subcellularLocation>
        <location evidence="1">Cell membrane</location>
        <topology evidence="1">Multi-pass membrane protein</topology>
    </subcellularLocation>
</comment>
<feature type="domain" description="PTS EIIC type-3" evidence="11">
    <location>
        <begin position="4"/>
        <end position="411"/>
    </location>
</feature>
<evidence type="ECO:0000256" key="7">
    <source>
        <dbReference type="ARBA" id="ARBA00023136"/>
    </source>
</evidence>
<dbReference type="GO" id="GO:0009401">
    <property type="term" value="P:phosphoenolpyruvate-dependent sugar phosphotransferase system"/>
    <property type="evidence" value="ECO:0007669"/>
    <property type="project" value="InterPro"/>
</dbReference>
<dbReference type="InterPro" id="IPR004501">
    <property type="entry name" value="PTS_EIIC_3"/>
</dbReference>
<feature type="region of interest" description="Disordered" evidence="9">
    <location>
        <begin position="431"/>
        <end position="450"/>
    </location>
</feature>
<dbReference type="STRING" id="1423734.FC83_GL001498"/>
<feature type="transmembrane region" description="Helical" evidence="10">
    <location>
        <begin position="136"/>
        <end position="158"/>
    </location>
</feature>
<proteinExistence type="predicted"/>
<dbReference type="PANTHER" id="PTHR33989">
    <property type="match status" value="1"/>
</dbReference>
<keyword evidence="6 10" id="KW-1133">Transmembrane helix</keyword>
<feature type="transmembrane region" description="Helical" evidence="10">
    <location>
        <begin position="342"/>
        <end position="362"/>
    </location>
</feature>
<feature type="transmembrane region" description="Helical" evidence="10">
    <location>
        <begin position="229"/>
        <end position="251"/>
    </location>
</feature>
<keyword evidence="7 8" id="KW-0472">Membrane</keyword>
<evidence type="ECO:0000256" key="2">
    <source>
        <dbReference type="ARBA" id="ARBA00022448"/>
    </source>
</evidence>
<dbReference type="PROSITE" id="PS51105">
    <property type="entry name" value="PTS_EIIC_TYPE_3"/>
    <property type="match status" value="1"/>
</dbReference>
<evidence type="ECO:0000256" key="9">
    <source>
        <dbReference type="SAM" id="MobiDB-lite"/>
    </source>
</evidence>
<evidence type="ECO:0000256" key="5">
    <source>
        <dbReference type="ARBA" id="ARBA00022692"/>
    </source>
</evidence>
<feature type="transmembrane region" description="Helical" evidence="10">
    <location>
        <begin position="98"/>
        <end position="116"/>
    </location>
</feature>
<dbReference type="InterPro" id="IPR004796">
    <property type="entry name" value="PTS_IIC_cello"/>
</dbReference>
<comment type="caution">
    <text evidence="12">The sequence shown here is derived from an EMBL/GenBank/DDBJ whole genome shotgun (WGS) entry which is preliminary data.</text>
</comment>
<dbReference type="EMBL" id="AZGA01000087">
    <property type="protein sequence ID" value="KRM30937.1"/>
    <property type="molecule type" value="Genomic_DNA"/>
</dbReference>
<feature type="transmembrane region" description="Helical" evidence="10">
    <location>
        <begin position="170"/>
        <end position="195"/>
    </location>
</feature>
<dbReference type="AlphaFoldDB" id="X0PSI0"/>
<dbReference type="Pfam" id="PF02378">
    <property type="entry name" value="PTS_EIIC"/>
    <property type="match status" value="1"/>
</dbReference>
<gene>
    <name evidence="12" type="ORF">FC83_GL001498</name>
</gene>
<dbReference type="PATRIC" id="fig|1423734.3.peg.1516"/>
<evidence type="ECO:0000256" key="1">
    <source>
        <dbReference type="ARBA" id="ARBA00004651"/>
    </source>
</evidence>
<dbReference type="PIRSF" id="PIRSF006351">
    <property type="entry name" value="PTS_EIIC-Cellobiose"/>
    <property type="match status" value="1"/>
</dbReference>
<evidence type="ECO:0000256" key="3">
    <source>
        <dbReference type="ARBA" id="ARBA00022475"/>
    </source>
</evidence>
<evidence type="ECO:0000256" key="4">
    <source>
        <dbReference type="ARBA" id="ARBA00022597"/>
    </source>
</evidence>
<dbReference type="InterPro" id="IPR003352">
    <property type="entry name" value="PTS_EIIC"/>
</dbReference>
<feature type="transmembrane region" description="Helical" evidence="10">
    <location>
        <begin position="63"/>
        <end position="86"/>
    </location>
</feature>
<dbReference type="RefSeq" id="WP_035454380.1">
    <property type="nucleotide sequence ID" value="NZ_AZGA01000087.1"/>
</dbReference>